<dbReference type="AlphaFoldDB" id="A0A1I1F7H9"/>
<dbReference type="Proteomes" id="UP000199577">
    <property type="component" value="Unassembled WGS sequence"/>
</dbReference>
<organism evidence="2 3">
    <name type="scientific">Parapedobacter composti</name>
    <dbReference type="NCBI Taxonomy" id="623281"/>
    <lineage>
        <taxon>Bacteria</taxon>
        <taxon>Pseudomonadati</taxon>
        <taxon>Bacteroidota</taxon>
        <taxon>Sphingobacteriia</taxon>
        <taxon>Sphingobacteriales</taxon>
        <taxon>Sphingobacteriaceae</taxon>
        <taxon>Parapedobacter</taxon>
    </lineage>
</organism>
<evidence type="ECO:0000259" key="1">
    <source>
        <dbReference type="Pfam" id="PF14238"/>
    </source>
</evidence>
<gene>
    <name evidence="2" type="ORF">SAMN05421747_102292</name>
</gene>
<dbReference type="Pfam" id="PF14238">
    <property type="entry name" value="DUF4340"/>
    <property type="match status" value="1"/>
</dbReference>
<feature type="domain" description="DUF4340" evidence="1">
    <location>
        <begin position="80"/>
        <end position="247"/>
    </location>
</feature>
<dbReference type="InterPro" id="IPR025641">
    <property type="entry name" value="DUF4340"/>
</dbReference>
<accession>A0A1I1F7H9</accession>
<evidence type="ECO:0000313" key="2">
    <source>
        <dbReference type="EMBL" id="SFB95277.1"/>
    </source>
</evidence>
<dbReference type="EMBL" id="FOLL01000002">
    <property type="protein sequence ID" value="SFB95277.1"/>
    <property type="molecule type" value="Genomic_DNA"/>
</dbReference>
<evidence type="ECO:0000313" key="3">
    <source>
        <dbReference type="Proteomes" id="UP000199577"/>
    </source>
</evidence>
<dbReference type="STRING" id="623281.SAMN05421747_102292"/>
<sequence length="309" mass="34141">MKLNNKKLTIVLAVLVIVYLGARFFRASKRENTLNIELAAIDTASVQQIKLYPVSEQRQEVVLSRTPQGWVVSREGMSDRADSNAVKALMGSFVDMRANRIVTGQSSKWDEYHVGDTSGIRIVVLGGGDIRLGEWWLGDAPAQGNPYGGGQSYLRLADADKVYAVDGYLYSQYNKPLNDWRDKTFLRVTKDDVMSITASGVSAWSLTKEGTSWLLDGATADSAAVERYISRMALMSLPTFANGFEPKDGADALLTVHGRSGELVSVQAWKQDTAQWIVQSSQRPTTYFLVDDKKFADEVIPLKSSLDGR</sequence>
<protein>
    <recommendedName>
        <fullName evidence="1">DUF4340 domain-containing protein</fullName>
    </recommendedName>
</protein>
<keyword evidence="3" id="KW-1185">Reference proteome</keyword>
<reference evidence="3" key="1">
    <citation type="submission" date="2016-10" db="EMBL/GenBank/DDBJ databases">
        <authorList>
            <person name="Varghese N."/>
            <person name="Submissions S."/>
        </authorList>
    </citation>
    <scope>NUCLEOTIDE SEQUENCE [LARGE SCALE GENOMIC DNA]</scope>
    <source>
        <strain evidence="3">DSM 22900</strain>
    </source>
</reference>
<proteinExistence type="predicted"/>
<name>A0A1I1F7H9_9SPHI</name>